<feature type="domain" description="AB hydrolase-1" evidence="2">
    <location>
        <begin position="30"/>
        <end position="145"/>
    </location>
</feature>
<comment type="caution">
    <text evidence="3">The sequence shown here is derived from an EMBL/GenBank/DDBJ whole genome shotgun (WGS) entry which is preliminary data.</text>
</comment>
<organism evidence="3 4">
    <name type="scientific">Arthrobacter echini</name>
    <dbReference type="NCBI Taxonomy" id="1529066"/>
    <lineage>
        <taxon>Bacteria</taxon>
        <taxon>Bacillati</taxon>
        <taxon>Actinomycetota</taxon>
        <taxon>Actinomycetes</taxon>
        <taxon>Micrococcales</taxon>
        <taxon>Micrococcaceae</taxon>
        <taxon>Arthrobacter</taxon>
    </lineage>
</organism>
<gene>
    <name evidence="3" type="ORF">E8P82_09555</name>
</gene>
<evidence type="ECO:0000313" key="4">
    <source>
        <dbReference type="Proteomes" id="UP000305233"/>
    </source>
</evidence>
<dbReference type="PANTHER" id="PTHR43194:SF2">
    <property type="entry name" value="PEROXISOMAL MEMBRANE PROTEIN LPX1"/>
    <property type="match status" value="1"/>
</dbReference>
<dbReference type="EMBL" id="SSWH01000007">
    <property type="protein sequence ID" value="THJ66236.1"/>
    <property type="molecule type" value="Genomic_DNA"/>
</dbReference>
<evidence type="ECO:0000256" key="1">
    <source>
        <dbReference type="SAM" id="MobiDB-lite"/>
    </source>
</evidence>
<sequence length="265" mass="28161">MDHHPVHTVEGNDPQLTMSRSDAPDALPAPPVLLLHGFGSSSEQNWVDTGWVRILNEAGRNVLMIDLPAHGASAAPADAGAYTPSRMRADILQMLADERVRPLRENEPSSGVDVIGYSLGSRLAWEFGATQPEFVRRMVLGGPGAGDPLATFDLAGAERFLAGGPEPDDGITVDLLRMARLGPDNDLPSLLAMVSAIKTEPFDPHHAVPGMPVLLVAGDQDPYALGLDDLVQSAPDARIMTLPGRTHASAITSRTFKLAALDFLA</sequence>
<proteinExistence type="predicted"/>
<dbReference type="Pfam" id="PF00561">
    <property type="entry name" value="Abhydrolase_1"/>
    <property type="match status" value="1"/>
</dbReference>
<evidence type="ECO:0000313" key="3">
    <source>
        <dbReference type="EMBL" id="THJ66236.1"/>
    </source>
</evidence>
<name>A0A4S5E458_9MICC</name>
<dbReference type="InterPro" id="IPR029058">
    <property type="entry name" value="AB_hydrolase_fold"/>
</dbReference>
<accession>A0A4S5E458</accession>
<dbReference type="InterPro" id="IPR000073">
    <property type="entry name" value="AB_hydrolase_1"/>
</dbReference>
<dbReference type="OrthoDB" id="9804723at2"/>
<reference evidence="3 4" key="1">
    <citation type="submission" date="2019-04" db="EMBL/GenBank/DDBJ databases">
        <authorList>
            <person name="Liu Q."/>
            <person name="Xin Y.-H."/>
        </authorList>
    </citation>
    <scope>NUCLEOTIDE SEQUENCE [LARGE SCALE GENOMIC DNA]</scope>
    <source>
        <strain evidence="3 4">AM23</strain>
    </source>
</reference>
<dbReference type="SUPFAM" id="SSF53474">
    <property type="entry name" value="alpha/beta-Hydrolases"/>
    <property type="match status" value="1"/>
</dbReference>
<dbReference type="RefSeq" id="WP_136454395.1">
    <property type="nucleotide sequence ID" value="NZ_SSWH01000007.1"/>
</dbReference>
<feature type="region of interest" description="Disordered" evidence="1">
    <location>
        <begin position="1"/>
        <end position="24"/>
    </location>
</feature>
<dbReference type="Proteomes" id="UP000305233">
    <property type="component" value="Unassembled WGS sequence"/>
</dbReference>
<dbReference type="AlphaFoldDB" id="A0A4S5E458"/>
<protein>
    <submittedName>
        <fullName evidence="3">Alpha/beta hydrolase</fullName>
    </submittedName>
</protein>
<dbReference type="InterPro" id="IPR050228">
    <property type="entry name" value="Carboxylesterase_BioH"/>
</dbReference>
<evidence type="ECO:0000259" key="2">
    <source>
        <dbReference type="Pfam" id="PF00561"/>
    </source>
</evidence>
<keyword evidence="3" id="KW-0378">Hydrolase</keyword>
<dbReference type="Gene3D" id="3.40.50.1820">
    <property type="entry name" value="alpha/beta hydrolase"/>
    <property type="match status" value="1"/>
</dbReference>
<keyword evidence="4" id="KW-1185">Reference proteome</keyword>
<dbReference type="GO" id="GO:0016787">
    <property type="term" value="F:hydrolase activity"/>
    <property type="evidence" value="ECO:0007669"/>
    <property type="project" value="UniProtKB-KW"/>
</dbReference>
<dbReference type="PANTHER" id="PTHR43194">
    <property type="entry name" value="HYDROLASE ALPHA/BETA FOLD FAMILY"/>
    <property type="match status" value="1"/>
</dbReference>